<evidence type="ECO:0000256" key="2">
    <source>
        <dbReference type="PROSITE-ProRule" id="PRU00235"/>
    </source>
</evidence>
<dbReference type="Gene3D" id="2.130.10.30">
    <property type="entry name" value="Regulator of chromosome condensation 1/beta-lactamase-inhibitor protein II"/>
    <property type="match status" value="1"/>
</dbReference>
<name>D2VQW1_NAEGR</name>
<evidence type="ECO:0000313" key="4">
    <source>
        <dbReference type="Proteomes" id="UP000006671"/>
    </source>
</evidence>
<dbReference type="InterPro" id="IPR009091">
    <property type="entry name" value="RCC1/BLIP-II"/>
</dbReference>
<organism evidence="4">
    <name type="scientific">Naegleria gruberi</name>
    <name type="common">Amoeba</name>
    <dbReference type="NCBI Taxonomy" id="5762"/>
    <lineage>
        <taxon>Eukaryota</taxon>
        <taxon>Discoba</taxon>
        <taxon>Heterolobosea</taxon>
        <taxon>Tetramitia</taxon>
        <taxon>Eutetramitia</taxon>
        <taxon>Vahlkampfiidae</taxon>
        <taxon>Naegleria</taxon>
    </lineage>
</organism>
<accession>D2VQW1</accession>
<dbReference type="GeneID" id="8864528"/>
<keyword evidence="1" id="KW-0677">Repeat</keyword>
<dbReference type="VEuPathDB" id="AmoebaDB:NAEGRDRAFT_71366"/>
<dbReference type="InterPro" id="IPR051210">
    <property type="entry name" value="Ub_ligase/GEF_domain"/>
</dbReference>
<gene>
    <name evidence="3" type="ORF">NAEGRDRAFT_71366</name>
</gene>
<evidence type="ECO:0000313" key="3">
    <source>
        <dbReference type="EMBL" id="EFC40781.1"/>
    </source>
</evidence>
<dbReference type="AlphaFoldDB" id="D2VQW1"/>
<dbReference type="Pfam" id="PF13540">
    <property type="entry name" value="RCC1_2"/>
    <property type="match status" value="1"/>
</dbReference>
<proteinExistence type="predicted"/>
<dbReference type="RefSeq" id="XP_002673525.1">
    <property type="nucleotide sequence ID" value="XM_002673479.1"/>
</dbReference>
<dbReference type="InterPro" id="IPR000408">
    <property type="entry name" value="Reg_chr_condens"/>
</dbReference>
<feature type="repeat" description="RCC1" evidence="2">
    <location>
        <begin position="160"/>
        <end position="214"/>
    </location>
</feature>
<dbReference type="InParanoid" id="D2VQW1"/>
<dbReference type="OrthoDB" id="5370059at2759"/>
<evidence type="ECO:0000256" key="1">
    <source>
        <dbReference type="ARBA" id="ARBA00022737"/>
    </source>
</evidence>
<dbReference type="KEGG" id="ngr:NAEGRDRAFT_71366"/>
<keyword evidence="4" id="KW-1185">Reference proteome</keyword>
<reference evidence="3 4" key="1">
    <citation type="journal article" date="2010" name="Cell">
        <title>The genome of Naegleria gruberi illuminates early eukaryotic versatility.</title>
        <authorList>
            <person name="Fritz-Laylin L.K."/>
            <person name="Prochnik S.E."/>
            <person name="Ginger M.L."/>
            <person name="Dacks J.B."/>
            <person name="Carpenter M.L."/>
            <person name="Field M.C."/>
            <person name="Kuo A."/>
            <person name="Paredez A."/>
            <person name="Chapman J."/>
            <person name="Pham J."/>
            <person name="Shu S."/>
            <person name="Neupane R."/>
            <person name="Cipriano M."/>
            <person name="Mancuso J."/>
            <person name="Tu H."/>
            <person name="Salamov A."/>
            <person name="Lindquist E."/>
            <person name="Shapiro H."/>
            <person name="Lucas S."/>
            <person name="Grigoriev I.V."/>
            <person name="Cande W.Z."/>
            <person name="Fulton C."/>
            <person name="Rokhsar D.S."/>
            <person name="Dawson S.C."/>
        </authorList>
    </citation>
    <scope>NUCLEOTIDE SEQUENCE [LARGE SCALE GENOMIC DNA]</scope>
    <source>
        <strain evidence="3 4">NEG-M</strain>
    </source>
</reference>
<protein>
    <submittedName>
        <fullName evidence="3">Predicted protein</fullName>
    </submittedName>
</protein>
<sequence length="438" mass="49031">MQALKSPPFIACSAQPSKINNFLTHIQQYCNQRGYNSLVQCLLRRDCIFAITNDYRLHISKLSSDQNEGFDLLTSSGLDQSIGVKRVYYVAASYTHCMILVDEIIDRNDDDQDISELKYQVKECVLHAYLLPFNSSFKENEFITYMTCASSSSVFLTNYGRIFVLGSNGFGECGFPRYQDVSSISLCPYFESNPDLFICKVACGDHTIVALDRSGLIHCTGYNYYGELAIGKICDSIDAFQPSTELNKYLVSDPAIDISCRYYGVIVLTKSGKVYTTGNGPLKIDTLDLQERTFGRVLNIGANNSSFLCCVGQGNDLLIQIFESQYDYAFSDEEVAESKTAQSLLIENGGSLLNSSERVVLVGSEVSVKGAALLCYIQSCHTESVLQNNLRKHLYEYITNNNTKVKVNYKATVLEEKLQPSRKHYNIGNFFLYGQSKP</sequence>
<dbReference type="SUPFAM" id="SSF50985">
    <property type="entry name" value="RCC1/BLIP-II"/>
    <property type="match status" value="1"/>
</dbReference>
<dbReference type="EMBL" id="GG738890">
    <property type="protein sequence ID" value="EFC40781.1"/>
    <property type="molecule type" value="Genomic_DNA"/>
</dbReference>
<dbReference type="PANTHER" id="PTHR22870:SF408">
    <property type="entry name" value="OS09G0560450 PROTEIN"/>
    <property type="match status" value="1"/>
</dbReference>
<dbReference type="PANTHER" id="PTHR22870">
    <property type="entry name" value="REGULATOR OF CHROMOSOME CONDENSATION"/>
    <property type="match status" value="1"/>
</dbReference>
<dbReference type="PROSITE" id="PS50012">
    <property type="entry name" value="RCC1_3"/>
    <property type="match status" value="1"/>
</dbReference>
<dbReference type="Proteomes" id="UP000006671">
    <property type="component" value="Unassembled WGS sequence"/>
</dbReference>